<evidence type="ECO:0000259" key="1">
    <source>
        <dbReference type="Pfam" id="PF01593"/>
    </source>
</evidence>
<sequence length="421" mass="45840">MLNATASDSYDVIIVGAGLAGLSCAVKLAEAGRSITVLEASDRAGGRVRTDHIDGFTLDYGFQVLLTAYPACRELLDYKQLELCHFSPGALIRQNGEFALLSDPWRRPLDIAATAKNTVGSLADKCRISKLRSASRAGSLEDVYTREQTTTLERLKSNGFSDRIIDQFFRPFLGGVYLDESLVMPSRMLEFVFRMFSQGHVSVPAGGMAEIPRQLTDRLPRGTLQLKTPVAGLQPGAAETTVELTDGRTLRAKQVVIATESSAAASLLGEESLDTKWSGTTTVYYGASEAPLQRRRLLLRGDESGPIQTAAVMSNVAPRYAPSGQHLISVSTELSQNIDPDTLDHSLRPQLIQWFGEQAGEWRRLQIYHVPFGLPKLTLDPVMQPVTTARDGVSVCGDHRETPSIQGAMNSGLRVAQAILH</sequence>
<dbReference type="Pfam" id="PF01593">
    <property type="entry name" value="Amino_oxidase"/>
    <property type="match status" value="1"/>
</dbReference>
<dbReference type="InterPro" id="IPR002937">
    <property type="entry name" value="Amino_oxidase"/>
</dbReference>
<organism evidence="2 3">
    <name type="scientific">Novipirellula rosea</name>
    <dbReference type="NCBI Taxonomy" id="1031540"/>
    <lineage>
        <taxon>Bacteria</taxon>
        <taxon>Pseudomonadati</taxon>
        <taxon>Planctomycetota</taxon>
        <taxon>Planctomycetia</taxon>
        <taxon>Pirellulales</taxon>
        <taxon>Pirellulaceae</taxon>
        <taxon>Novipirellula</taxon>
    </lineage>
</organism>
<protein>
    <submittedName>
        <fullName evidence="2">NAD(P)/FAD-dependent oxidoreductase</fullName>
    </submittedName>
</protein>
<dbReference type="Proteomes" id="UP001500840">
    <property type="component" value="Unassembled WGS sequence"/>
</dbReference>
<keyword evidence="3" id="KW-1185">Reference proteome</keyword>
<name>A0ABP8NE47_9BACT</name>
<dbReference type="RefSeq" id="WP_345326384.1">
    <property type="nucleotide sequence ID" value="NZ_BAABGA010000066.1"/>
</dbReference>
<comment type="caution">
    <text evidence="2">The sequence shown here is derived from an EMBL/GenBank/DDBJ whole genome shotgun (WGS) entry which is preliminary data.</text>
</comment>
<evidence type="ECO:0000313" key="3">
    <source>
        <dbReference type="Proteomes" id="UP001500840"/>
    </source>
</evidence>
<dbReference type="InterPro" id="IPR036188">
    <property type="entry name" value="FAD/NAD-bd_sf"/>
</dbReference>
<dbReference type="Gene3D" id="3.50.50.60">
    <property type="entry name" value="FAD/NAD(P)-binding domain"/>
    <property type="match status" value="1"/>
</dbReference>
<gene>
    <name evidence="2" type="ORF">GCM10023156_49240</name>
</gene>
<dbReference type="PRINTS" id="PR00469">
    <property type="entry name" value="PNDRDTASEII"/>
</dbReference>
<proteinExistence type="predicted"/>
<feature type="domain" description="Amine oxidase" evidence="1">
    <location>
        <begin position="19"/>
        <end position="420"/>
    </location>
</feature>
<dbReference type="PANTHER" id="PTHR42841">
    <property type="entry name" value="AMINE OXIDASE"/>
    <property type="match status" value="1"/>
</dbReference>
<dbReference type="SUPFAM" id="SSF51905">
    <property type="entry name" value="FAD/NAD(P)-binding domain"/>
    <property type="match status" value="1"/>
</dbReference>
<accession>A0ABP8NE47</accession>
<dbReference type="EMBL" id="BAABGA010000066">
    <property type="protein sequence ID" value="GAA4463758.1"/>
    <property type="molecule type" value="Genomic_DNA"/>
</dbReference>
<reference evidence="3" key="1">
    <citation type="journal article" date="2019" name="Int. J. Syst. Evol. Microbiol.">
        <title>The Global Catalogue of Microorganisms (GCM) 10K type strain sequencing project: providing services to taxonomists for standard genome sequencing and annotation.</title>
        <authorList>
            <consortium name="The Broad Institute Genomics Platform"/>
            <consortium name="The Broad Institute Genome Sequencing Center for Infectious Disease"/>
            <person name="Wu L."/>
            <person name="Ma J."/>
        </authorList>
    </citation>
    <scope>NUCLEOTIDE SEQUENCE [LARGE SCALE GENOMIC DNA]</scope>
    <source>
        <strain evidence="3">JCM 17759</strain>
    </source>
</reference>
<evidence type="ECO:0000313" key="2">
    <source>
        <dbReference type="EMBL" id="GAA4463758.1"/>
    </source>
</evidence>